<keyword evidence="2" id="KW-1185">Reference proteome</keyword>
<accession>A0A151IZY2</accession>
<dbReference type="AlphaFoldDB" id="A0A151IZY2"/>
<sequence length="201" mass="22336">MPRTLDAGPPLDVEVDSGTVDDAGKMRRAAVRGEAPARTSHRTAYVACLALVTLRNSRRVVLDNAFDASVTLTRWVYPFTAVYRLTVGVSSFLVEIPKCKISLADTPNNLAGYKGLKGQRSRGRPSGLRSSVFDRKRKGERRGVYFWYGGVRYPQGGWLVMSFRYGYEAPMGIVKFLHCELRPAQPIVLAMYKEKSAVGDN</sequence>
<organism evidence="1 2">
    <name type="scientific">Trachymyrmex cornetzi</name>
    <dbReference type="NCBI Taxonomy" id="471704"/>
    <lineage>
        <taxon>Eukaryota</taxon>
        <taxon>Metazoa</taxon>
        <taxon>Ecdysozoa</taxon>
        <taxon>Arthropoda</taxon>
        <taxon>Hexapoda</taxon>
        <taxon>Insecta</taxon>
        <taxon>Pterygota</taxon>
        <taxon>Neoptera</taxon>
        <taxon>Endopterygota</taxon>
        <taxon>Hymenoptera</taxon>
        <taxon>Apocrita</taxon>
        <taxon>Aculeata</taxon>
        <taxon>Formicoidea</taxon>
        <taxon>Formicidae</taxon>
        <taxon>Myrmicinae</taxon>
        <taxon>Trachymyrmex</taxon>
    </lineage>
</organism>
<dbReference type="Proteomes" id="UP000078492">
    <property type="component" value="Unassembled WGS sequence"/>
</dbReference>
<gene>
    <name evidence="1" type="ORF">ALC57_13187</name>
</gene>
<dbReference type="EMBL" id="KQ980673">
    <property type="protein sequence ID" value="KYN14613.1"/>
    <property type="molecule type" value="Genomic_DNA"/>
</dbReference>
<evidence type="ECO:0000313" key="1">
    <source>
        <dbReference type="EMBL" id="KYN14613.1"/>
    </source>
</evidence>
<evidence type="ECO:0000313" key="2">
    <source>
        <dbReference type="Proteomes" id="UP000078492"/>
    </source>
</evidence>
<name>A0A151IZY2_9HYME</name>
<proteinExistence type="predicted"/>
<protein>
    <submittedName>
        <fullName evidence="1">Uncharacterized protein</fullName>
    </submittedName>
</protein>
<reference evidence="1 2" key="1">
    <citation type="submission" date="2015-09" db="EMBL/GenBank/DDBJ databases">
        <title>Trachymyrmex cornetzi WGS genome.</title>
        <authorList>
            <person name="Nygaard S."/>
            <person name="Hu H."/>
            <person name="Boomsma J."/>
            <person name="Zhang G."/>
        </authorList>
    </citation>
    <scope>NUCLEOTIDE SEQUENCE [LARGE SCALE GENOMIC DNA]</scope>
    <source>
        <strain evidence="1">Tcor2-1</strain>
        <tissue evidence="1">Whole body</tissue>
    </source>
</reference>